<dbReference type="Gene3D" id="3.30.420.40">
    <property type="match status" value="1"/>
</dbReference>
<name>A0A8H7V1L1_9FUNG</name>
<gene>
    <name evidence="1" type="ORF">INT47_012743</name>
</gene>
<evidence type="ECO:0008006" key="3">
    <source>
        <dbReference type="Google" id="ProtNLM"/>
    </source>
</evidence>
<evidence type="ECO:0000313" key="2">
    <source>
        <dbReference type="Proteomes" id="UP000603453"/>
    </source>
</evidence>
<reference evidence="1" key="1">
    <citation type="submission" date="2020-12" db="EMBL/GenBank/DDBJ databases">
        <title>Metabolic potential, ecology and presence of endohyphal bacteria is reflected in genomic diversity of Mucoromycotina.</title>
        <authorList>
            <person name="Muszewska A."/>
            <person name="Okrasinska A."/>
            <person name="Steczkiewicz K."/>
            <person name="Drgas O."/>
            <person name="Orlowska M."/>
            <person name="Perlinska-Lenart U."/>
            <person name="Aleksandrzak-Piekarczyk T."/>
            <person name="Szatraj K."/>
            <person name="Zielenkiewicz U."/>
            <person name="Pilsyk S."/>
            <person name="Malc E."/>
            <person name="Mieczkowski P."/>
            <person name="Kruszewska J.S."/>
            <person name="Biernat P."/>
            <person name="Pawlowska J."/>
        </authorList>
    </citation>
    <scope>NUCLEOTIDE SEQUENCE</scope>
    <source>
        <strain evidence="1">WA0000017839</strain>
    </source>
</reference>
<sequence length="1033" mass="117540">MANLNQIEYIVGIDLGATTSGVSIAHVNDPFNIITVLSWDDSKEPSKTFFSSILYSMDGNSSPKCGMQHDDVDDIGVYLDNISQYLFDIDASDEKLGQLMDGLTVRKVVTDYLKYFAQLALKRLQVHDRLIKGEHFQEFANEEFFDEGIKTACYCLVCPTDRQEFMKDCFIEAGIIEESEAEHRLSFVIKAAAIAHYQLSRDRNETKIQSGQDYFVLDVSGISVGIAKIHAASTESLSTVTGISDDITLGSINVEIKFKEYLIKNMTELNLDTSLINQFVQIISEKMKYEFNMDTPTETAISQEDVDGNLIEFTYEDLNRIVLKPFIESIAEFVSKAYETHGHYKIFLFGNYGIDAYFVKNLLDRDNGKWKCYDSIVEDSLEMVSSGAVSSILNNYKSQMPFSLNGQHRSLFSDENLFLPEAVSEKFTDGNNGSDAYDFVVGIDFSTTFSGCSYVELNRKDIRTMDIKEIKTFKGIWPGGNLNEFGNAPTLLMYDKNMRLKYWGEEAKLQDKRYKDLNFLGNFKLFLYPESSKNFHGHANDPEELKEQGGINDDGTLENKFDAVRAIADYLKRFKRHIIEHIVTKEIDPYNFSNGVNYLKKYKIRYVITVPAIWNSSARDIMTQAAIEAAIIKKDEANQLLIISEPEAALMFCEKRCTEKFKKEEEEMTDTNFIVCDAGKRTVDLVTVNLQLNGQEGTKPMICQIGDGVGDTCGSSCLDLRFKEYIYSFYETFGYKVDDTVLDSVAQDFVENYKLDFMPNLQGDSFYDIKLSEKEKIIFSNTSPYRLVNGNKTLIMKNQDMKEKIFDPVVDRIISLIDYQLNQAKKVDRRIDSILMVGGFSQSTYLQQRIRNQYKGVCHVRVPFEGVTAISHRSISYASYPHIISKKLTRQSLGLEIQATFIDSSTSLEERKTEGPDRDRLFKTGRLDYFVTMGQELEYERSGLYKKDVYVLYPNAAVIVNLQIEHIGASVTIECQDQLINAEVQKITNNQRSSLKINLKCSPGVAICNDLTHLLINRHRDIVSDTLASSTLH</sequence>
<dbReference type="Proteomes" id="UP000603453">
    <property type="component" value="Unassembled WGS sequence"/>
</dbReference>
<evidence type="ECO:0000313" key="1">
    <source>
        <dbReference type="EMBL" id="KAG2203810.1"/>
    </source>
</evidence>
<protein>
    <recommendedName>
        <fullName evidence="3">Heat shock protein 70</fullName>
    </recommendedName>
</protein>
<proteinExistence type="predicted"/>
<dbReference type="OrthoDB" id="2275019at2759"/>
<comment type="caution">
    <text evidence="1">The sequence shown here is derived from an EMBL/GenBank/DDBJ whole genome shotgun (WGS) entry which is preliminary data.</text>
</comment>
<dbReference type="PANTHER" id="PTHR14187">
    <property type="entry name" value="ALPHA KINASE/ELONGATION FACTOR 2 KINASE"/>
    <property type="match status" value="1"/>
</dbReference>
<dbReference type="PANTHER" id="PTHR14187:SF5">
    <property type="entry name" value="HEAT SHOCK 70 KDA PROTEIN 12A"/>
    <property type="match status" value="1"/>
</dbReference>
<dbReference type="SUPFAM" id="SSF53067">
    <property type="entry name" value="Actin-like ATPase domain"/>
    <property type="match status" value="2"/>
</dbReference>
<dbReference type="EMBL" id="JAEPRD010000049">
    <property type="protein sequence ID" value="KAG2203810.1"/>
    <property type="molecule type" value="Genomic_DNA"/>
</dbReference>
<dbReference type="InterPro" id="IPR043129">
    <property type="entry name" value="ATPase_NBD"/>
</dbReference>
<organism evidence="1 2">
    <name type="scientific">Mucor saturninus</name>
    <dbReference type="NCBI Taxonomy" id="64648"/>
    <lineage>
        <taxon>Eukaryota</taxon>
        <taxon>Fungi</taxon>
        <taxon>Fungi incertae sedis</taxon>
        <taxon>Mucoromycota</taxon>
        <taxon>Mucoromycotina</taxon>
        <taxon>Mucoromycetes</taxon>
        <taxon>Mucorales</taxon>
        <taxon>Mucorineae</taxon>
        <taxon>Mucoraceae</taxon>
        <taxon>Mucor</taxon>
    </lineage>
</organism>
<keyword evidence="2" id="KW-1185">Reference proteome</keyword>
<dbReference type="AlphaFoldDB" id="A0A8H7V1L1"/>
<accession>A0A8H7V1L1</accession>